<evidence type="ECO:0000256" key="3">
    <source>
        <dbReference type="ARBA" id="ARBA00022691"/>
    </source>
</evidence>
<evidence type="ECO:0000256" key="5">
    <source>
        <dbReference type="ARBA" id="ARBA00044528"/>
    </source>
</evidence>
<dbReference type="Gene3D" id="2.170.270.10">
    <property type="entry name" value="SET domain"/>
    <property type="match status" value="1"/>
</dbReference>
<dbReference type="PANTHER" id="PTHR46402:SF2">
    <property type="entry name" value="HISTONE-LYSINE N-TRIMETHYLTRANSFERASE SMYD5"/>
    <property type="match status" value="1"/>
</dbReference>
<dbReference type="PROSITE" id="PS50280">
    <property type="entry name" value="SET"/>
    <property type="match status" value="1"/>
</dbReference>
<dbReference type="InterPro" id="IPR001214">
    <property type="entry name" value="SET_dom"/>
</dbReference>
<dbReference type="InterPro" id="IPR046341">
    <property type="entry name" value="SET_dom_sf"/>
</dbReference>
<dbReference type="PANTHER" id="PTHR46402">
    <property type="entry name" value="SET AND MYND DOMAIN-CONTAINING PROTEIN 5"/>
    <property type="match status" value="1"/>
</dbReference>
<dbReference type="Pfam" id="PF00856">
    <property type="entry name" value="SET"/>
    <property type="match status" value="1"/>
</dbReference>
<proteinExistence type="predicted"/>
<evidence type="ECO:0000256" key="6">
    <source>
        <dbReference type="ARBA" id="ARBA00048619"/>
    </source>
</evidence>
<evidence type="ECO:0000256" key="2">
    <source>
        <dbReference type="ARBA" id="ARBA00022679"/>
    </source>
</evidence>
<dbReference type="CDD" id="cd20071">
    <property type="entry name" value="SET_SMYD"/>
    <property type="match status" value="1"/>
</dbReference>
<dbReference type="Proteomes" id="UP000265703">
    <property type="component" value="Unassembled WGS sequence"/>
</dbReference>
<dbReference type="AlphaFoldDB" id="A0A397TFL5"/>
<accession>A0A397TFL5</accession>
<dbReference type="STRING" id="658196.A0A397TFL5"/>
<dbReference type="GO" id="GO:0042799">
    <property type="term" value="F:histone H4K20 methyltransferase activity"/>
    <property type="evidence" value="ECO:0007669"/>
    <property type="project" value="TreeGrafter"/>
</dbReference>
<evidence type="ECO:0000313" key="9">
    <source>
        <dbReference type="Proteomes" id="UP000265703"/>
    </source>
</evidence>
<sequence>MVDQNIVDQHRIRGNDAIKNKDYIKAWEEYTKGLEITPKDPTLWSNRSFACLKAGFPELAIMDSYRVIDLCDQDIIRNNESLKTVYQKGNFRYAESLAALGLPRLAATNFNVIASDALTKDVDRKNAMERGLKLSKTSLEQMHHMVKEGQKENENFLITEEDVGFYQFNGKYPWDNRPDERIKESSLQKLQHKLDLISNNRLKLDFVKFPGQDVKSESPLIQLGIISKVDLIKEDIIMEEDPFLTIHNHYHLRCDYCFHLLEESNDDEEYPVEYPCPNPSCEESFCNEKCYNLAKNLYHDEICGKIIENLIDYIQRERGDIKNNNILFILKLFALAKKRNICPLDIEEIKHFTRYHSTPNYLENHDLWDADFEKVYLEILKLLNISIYDLKFDFWVFITLIAMLGTNAFGGPAIDPSVHDTAAIFPLISLFNHSCDNNLEGQLYLQEWPKSVQDPMPAVYKALRKTLRSINCHSYRMTIVAKKNIKKGEQLFLTYCNPDYNKRARHRQLLRSYGFICHCKNCKDELGGYKSLPIAWCLYFPDDNRGKDLLNR</sequence>
<protein>
    <recommendedName>
        <fullName evidence="5">Histone-lysine N-methyltransferase SET5</fullName>
    </recommendedName>
    <alternativeName>
        <fullName evidence="4">SET domain-containing protein 5</fullName>
    </alternativeName>
</protein>
<evidence type="ECO:0000256" key="4">
    <source>
        <dbReference type="ARBA" id="ARBA00042380"/>
    </source>
</evidence>
<reference evidence="8 9" key="1">
    <citation type="submission" date="2018-06" db="EMBL/GenBank/DDBJ databases">
        <title>Comparative genomics reveals the genomic features of Rhizophagus irregularis, R. cerebriforme, R. diaphanum and Gigaspora rosea, and their symbiotic lifestyle signature.</title>
        <authorList>
            <person name="Morin E."/>
            <person name="San Clemente H."/>
            <person name="Chen E.C.H."/>
            <person name="De La Providencia I."/>
            <person name="Hainaut M."/>
            <person name="Kuo A."/>
            <person name="Kohler A."/>
            <person name="Murat C."/>
            <person name="Tang N."/>
            <person name="Roy S."/>
            <person name="Loubradou J."/>
            <person name="Henrissat B."/>
            <person name="Grigoriev I.V."/>
            <person name="Corradi N."/>
            <person name="Roux C."/>
            <person name="Martin F.M."/>
        </authorList>
    </citation>
    <scope>NUCLEOTIDE SEQUENCE [LARGE SCALE GENOMIC DNA]</scope>
    <source>
        <strain evidence="8 9">DAOM 227022</strain>
    </source>
</reference>
<evidence type="ECO:0000313" key="8">
    <source>
        <dbReference type="EMBL" id="RIA93664.1"/>
    </source>
</evidence>
<dbReference type="EMBL" id="QKYT01000099">
    <property type="protein sequence ID" value="RIA93664.1"/>
    <property type="molecule type" value="Genomic_DNA"/>
</dbReference>
<dbReference type="InterPro" id="IPR011990">
    <property type="entry name" value="TPR-like_helical_dom_sf"/>
</dbReference>
<keyword evidence="1" id="KW-0489">Methyltransferase</keyword>
<keyword evidence="9" id="KW-1185">Reference proteome</keyword>
<comment type="catalytic activity">
    <reaction evidence="6">
        <text>L-lysyl-[histone] + S-adenosyl-L-methionine = N(6)-methyl-L-lysyl-[histone] + S-adenosyl-L-homocysteine + H(+)</text>
        <dbReference type="Rhea" id="RHEA:10024"/>
        <dbReference type="Rhea" id="RHEA-COMP:9845"/>
        <dbReference type="Rhea" id="RHEA-COMP:9846"/>
        <dbReference type="ChEBI" id="CHEBI:15378"/>
        <dbReference type="ChEBI" id="CHEBI:29969"/>
        <dbReference type="ChEBI" id="CHEBI:57856"/>
        <dbReference type="ChEBI" id="CHEBI:59789"/>
        <dbReference type="ChEBI" id="CHEBI:61929"/>
    </reaction>
    <physiologicalReaction direction="left-to-right" evidence="6">
        <dbReference type="Rhea" id="RHEA:10025"/>
    </physiologicalReaction>
</comment>
<keyword evidence="2" id="KW-0808">Transferase</keyword>
<dbReference type="SUPFAM" id="SSF82199">
    <property type="entry name" value="SET domain"/>
    <property type="match status" value="1"/>
</dbReference>
<evidence type="ECO:0000256" key="1">
    <source>
        <dbReference type="ARBA" id="ARBA00022603"/>
    </source>
</evidence>
<dbReference type="GO" id="GO:0045814">
    <property type="term" value="P:negative regulation of gene expression, epigenetic"/>
    <property type="evidence" value="ECO:0007669"/>
    <property type="project" value="TreeGrafter"/>
</dbReference>
<feature type="domain" description="SET" evidence="7">
    <location>
        <begin position="202"/>
        <end position="496"/>
    </location>
</feature>
<dbReference type="SUPFAM" id="SSF48452">
    <property type="entry name" value="TPR-like"/>
    <property type="match status" value="1"/>
</dbReference>
<organism evidence="8 9">
    <name type="scientific">Glomus cerebriforme</name>
    <dbReference type="NCBI Taxonomy" id="658196"/>
    <lineage>
        <taxon>Eukaryota</taxon>
        <taxon>Fungi</taxon>
        <taxon>Fungi incertae sedis</taxon>
        <taxon>Mucoromycota</taxon>
        <taxon>Glomeromycotina</taxon>
        <taxon>Glomeromycetes</taxon>
        <taxon>Glomerales</taxon>
        <taxon>Glomeraceae</taxon>
        <taxon>Glomus</taxon>
    </lineage>
</organism>
<evidence type="ECO:0000259" key="7">
    <source>
        <dbReference type="PROSITE" id="PS50280"/>
    </source>
</evidence>
<dbReference type="GO" id="GO:0032259">
    <property type="term" value="P:methylation"/>
    <property type="evidence" value="ECO:0007669"/>
    <property type="project" value="UniProtKB-KW"/>
</dbReference>
<keyword evidence="3" id="KW-0949">S-adenosyl-L-methionine</keyword>
<comment type="caution">
    <text evidence="8">The sequence shown here is derived from an EMBL/GenBank/DDBJ whole genome shotgun (WGS) entry which is preliminary data.</text>
</comment>
<name>A0A397TFL5_9GLOM</name>
<gene>
    <name evidence="8" type="ORF">C1645_873943</name>
</gene>
<dbReference type="Gene3D" id="1.10.220.160">
    <property type="match status" value="1"/>
</dbReference>
<dbReference type="Gene3D" id="1.25.40.10">
    <property type="entry name" value="Tetratricopeptide repeat domain"/>
    <property type="match status" value="1"/>
</dbReference>
<dbReference type="OrthoDB" id="438641at2759"/>
<dbReference type="Gene3D" id="6.10.140.2220">
    <property type="match status" value="1"/>
</dbReference>